<evidence type="ECO:0000259" key="16">
    <source>
        <dbReference type="Pfam" id="PF07992"/>
    </source>
</evidence>
<dbReference type="STRING" id="449.LHA_1998"/>
<dbReference type="RefSeq" id="WP_045106292.1">
    <property type="nucleotide sequence ID" value="NZ_LN681225.1"/>
</dbReference>
<comment type="cofactor">
    <cofactor evidence="1 14">
        <name>FAD</name>
        <dbReference type="ChEBI" id="CHEBI:57692"/>
    </cofactor>
</comment>
<sequence>MQHETMEYDVVIVGAGPAGLSAAIKLKQLAAKENREITVCILEKGAQVGAHILSGAVLEPRSLKELLPDTWQEAPLDTPVAQDDFYFLTSQRSFRLPTPKPMQNHGNYIISLGELCQFLATQVENLGCEIYPGFAAAEILYNTHGQVIGVATGDVGVDKAGDKTSNYQPGMHLYAKQTLFAEGCRGQLSQNLMRRFHLRDEVQPQTYGIGIKEVWQISPEKHQLGKVIHTVGWPLDNATYGGSFIYHLSKNRVALGFVIGLDYTNPWLNPFGELQRFKTHPMMRELLEKGERISYGARALNEGGWQAMPKLTFPGGALIGDAAGFLNVPKIKGIHTAMKSGMVAAEACFEVLTREKDDVQIEIKSYPEKIKQSWLEKELYQVRNIRPGFRYGLWIGLANAAFETYITRGRSPWTLKHHADHTTLLPAEKAKKIDYPKPDGVLTFDRLSSVYLSNTYHEENQPSHLKLRNAKLAIDVNYKLYASPETRYCPAAVYEIVQDETGPKLQINAQNCIHCKTCDIKDPRQNIVWQAPEGSGGPNYIEM</sequence>
<evidence type="ECO:0000256" key="2">
    <source>
        <dbReference type="ARBA" id="ARBA00004370"/>
    </source>
</evidence>
<feature type="domain" description="ETF-QO/FixX C-terminal" evidence="15">
    <location>
        <begin position="440"/>
        <end position="540"/>
    </location>
</feature>
<evidence type="ECO:0000256" key="13">
    <source>
        <dbReference type="ARBA" id="ARBA00023136"/>
    </source>
</evidence>
<evidence type="ECO:0000256" key="5">
    <source>
        <dbReference type="ARBA" id="ARBA00022723"/>
    </source>
</evidence>
<evidence type="ECO:0000256" key="1">
    <source>
        <dbReference type="ARBA" id="ARBA00001974"/>
    </source>
</evidence>
<keyword evidence="8 14" id="KW-0249">Electron transport</keyword>
<keyword evidence="3 14" id="KW-0813">Transport</keyword>
<evidence type="ECO:0000256" key="14">
    <source>
        <dbReference type="RuleBase" id="RU366068"/>
    </source>
</evidence>
<dbReference type="InterPro" id="IPR049398">
    <property type="entry name" value="ETF-QO/FixC_UQ-bd"/>
</dbReference>
<evidence type="ECO:0000256" key="12">
    <source>
        <dbReference type="ARBA" id="ARBA00023075"/>
    </source>
</evidence>
<reference evidence="19" key="1">
    <citation type="submission" date="2014-09" db="EMBL/GenBank/DDBJ databases">
        <authorList>
            <person name="Gomez-Valero L."/>
        </authorList>
    </citation>
    <scope>NUCLEOTIDE SEQUENCE [LARGE SCALE GENOMIC DNA]</scope>
    <source>
        <strain evidence="19">ATCC35250</strain>
    </source>
</reference>
<keyword evidence="19" id="KW-1185">Reference proteome</keyword>
<dbReference type="Gene3D" id="3.30.70.20">
    <property type="match status" value="1"/>
</dbReference>
<evidence type="ECO:0000313" key="18">
    <source>
        <dbReference type="EMBL" id="CEK11025.1"/>
    </source>
</evidence>
<dbReference type="Gene3D" id="3.50.50.60">
    <property type="entry name" value="FAD/NAD(P)-binding domain"/>
    <property type="match status" value="1"/>
</dbReference>
<dbReference type="FunFam" id="3.30.70.20:FF:000015">
    <property type="entry name" value="Electron transfer flavoprotein-ubiquinone oxidoreductase"/>
    <property type="match status" value="1"/>
</dbReference>
<dbReference type="HOGENOM" id="CLU_009667_4_1_6"/>
<dbReference type="KEGG" id="lha:LHA_1998"/>
<keyword evidence="10 14" id="KW-0408">Iron</keyword>
<feature type="domain" description="ETF-QO/FixC ubiquinone-binding" evidence="17">
    <location>
        <begin position="207"/>
        <end position="300"/>
    </location>
</feature>
<dbReference type="GO" id="GO:0046872">
    <property type="term" value="F:metal ion binding"/>
    <property type="evidence" value="ECO:0007669"/>
    <property type="project" value="UniProtKB-KW"/>
</dbReference>
<dbReference type="PRINTS" id="PR00368">
    <property type="entry name" value="FADPNR"/>
</dbReference>
<keyword evidence="6 14" id="KW-0274">FAD</keyword>
<proteinExistence type="predicted"/>
<dbReference type="Pfam" id="PF21162">
    <property type="entry name" value="ETFQO_UQ-bd"/>
    <property type="match status" value="1"/>
</dbReference>
<dbReference type="OrthoDB" id="9766632at2"/>
<comment type="subcellular location">
    <subcellularLocation>
        <location evidence="2">Membrane</location>
    </subcellularLocation>
</comment>
<dbReference type="Proteomes" id="UP000032803">
    <property type="component" value="Chromosome I"/>
</dbReference>
<evidence type="ECO:0000256" key="9">
    <source>
        <dbReference type="ARBA" id="ARBA00023002"/>
    </source>
</evidence>
<dbReference type="SUPFAM" id="SSF51905">
    <property type="entry name" value="FAD/NAD(P)-binding domain"/>
    <property type="match status" value="1"/>
</dbReference>
<keyword evidence="9 14" id="KW-0560">Oxidoreductase</keyword>
<dbReference type="AlphaFoldDB" id="A0A0A8UQ95"/>
<dbReference type="PANTHER" id="PTHR10617">
    <property type="entry name" value="ELECTRON TRANSFER FLAVOPROTEIN-UBIQUINONE OXIDOREDUCTASE"/>
    <property type="match status" value="1"/>
</dbReference>
<dbReference type="Pfam" id="PF05187">
    <property type="entry name" value="Fer4_ETF_QO"/>
    <property type="match status" value="1"/>
</dbReference>
<dbReference type="InterPro" id="IPR007859">
    <property type="entry name" value="ETF-QO/FixX_C"/>
</dbReference>
<evidence type="ECO:0000259" key="17">
    <source>
        <dbReference type="Pfam" id="PF21162"/>
    </source>
</evidence>
<dbReference type="GO" id="GO:0051539">
    <property type="term" value="F:4 iron, 4 sulfur cluster binding"/>
    <property type="evidence" value="ECO:0007669"/>
    <property type="project" value="UniProtKB-UniRule"/>
</dbReference>
<dbReference type="EC" id="1.5.5.1" evidence="14"/>
<evidence type="ECO:0000256" key="6">
    <source>
        <dbReference type="ARBA" id="ARBA00022827"/>
    </source>
</evidence>
<evidence type="ECO:0000313" key="19">
    <source>
        <dbReference type="Proteomes" id="UP000032803"/>
    </source>
</evidence>
<dbReference type="InterPro" id="IPR023753">
    <property type="entry name" value="FAD/NAD-binding_dom"/>
</dbReference>
<accession>A0A0A8UQ95</accession>
<comment type="function">
    <text evidence="14">Accepts electrons from ETF and reduces ubiquinone.</text>
</comment>
<comment type="cofactor">
    <cofactor evidence="14">
        <name>[4Fe-4S] cluster</name>
        <dbReference type="ChEBI" id="CHEBI:49883"/>
    </cofactor>
    <text evidence="14">Binds 1 [4Fe-4S] cluster.</text>
</comment>
<evidence type="ECO:0000259" key="15">
    <source>
        <dbReference type="Pfam" id="PF05187"/>
    </source>
</evidence>
<keyword evidence="13" id="KW-0472">Membrane</keyword>
<feature type="domain" description="FAD/NAD(P)-binding" evidence="16">
    <location>
        <begin position="8"/>
        <end position="66"/>
    </location>
</feature>
<keyword evidence="5 14" id="KW-0479">Metal-binding</keyword>
<dbReference type="InterPro" id="IPR036188">
    <property type="entry name" value="FAD/NAD-bd_sf"/>
</dbReference>
<organism evidence="18 19">
    <name type="scientific">Legionella hackeliae</name>
    <dbReference type="NCBI Taxonomy" id="449"/>
    <lineage>
        <taxon>Bacteria</taxon>
        <taxon>Pseudomonadati</taxon>
        <taxon>Pseudomonadota</taxon>
        <taxon>Gammaproteobacteria</taxon>
        <taxon>Legionellales</taxon>
        <taxon>Legionellaceae</taxon>
        <taxon>Legionella</taxon>
    </lineage>
</organism>
<dbReference type="EMBL" id="LN681225">
    <property type="protein sequence ID" value="CEK11025.1"/>
    <property type="molecule type" value="Genomic_DNA"/>
</dbReference>
<dbReference type="PRINTS" id="PR00469">
    <property type="entry name" value="PNDRDTASEII"/>
</dbReference>
<keyword evidence="11 14" id="KW-0411">Iron-sulfur</keyword>
<dbReference type="Gene3D" id="3.30.9.90">
    <property type="match status" value="1"/>
</dbReference>
<comment type="catalytic activity">
    <reaction evidence="14">
        <text>a ubiquinone + reduced [electron-transfer flavoprotein] = a ubiquinol + oxidized [electron-transfer flavoprotein] + H(+)</text>
        <dbReference type="Rhea" id="RHEA:24052"/>
        <dbReference type="Rhea" id="RHEA-COMP:9565"/>
        <dbReference type="Rhea" id="RHEA-COMP:9566"/>
        <dbReference type="Rhea" id="RHEA-COMP:10685"/>
        <dbReference type="Rhea" id="RHEA-COMP:10686"/>
        <dbReference type="ChEBI" id="CHEBI:15378"/>
        <dbReference type="ChEBI" id="CHEBI:16389"/>
        <dbReference type="ChEBI" id="CHEBI:17976"/>
        <dbReference type="ChEBI" id="CHEBI:57692"/>
        <dbReference type="ChEBI" id="CHEBI:58307"/>
        <dbReference type="EC" id="1.5.5.1"/>
    </reaction>
</comment>
<dbReference type="Pfam" id="PF07992">
    <property type="entry name" value="Pyr_redox_2"/>
    <property type="match status" value="1"/>
</dbReference>
<dbReference type="SUPFAM" id="SSF54373">
    <property type="entry name" value="FAD-linked reductases, C-terminal domain"/>
    <property type="match status" value="1"/>
</dbReference>
<name>A0A0A8UQ95_LEGHA</name>
<keyword evidence="12 14" id="KW-0830">Ubiquinone</keyword>
<keyword evidence="4 14" id="KW-0285">Flavoprotein</keyword>
<dbReference type="PATRIC" id="fig|449.7.peg.2148"/>
<dbReference type="SUPFAM" id="SSF54862">
    <property type="entry name" value="4Fe-4S ferredoxins"/>
    <property type="match status" value="1"/>
</dbReference>
<evidence type="ECO:0000256" key="10">
    <source>
        <dbReference type="ARBA" id="ARBA00023004"/>
    </source>
</evidence>
<gene>
    <name evidence="18" type="primary">etfdh</name>
    <name evidence="18" type="ORF">LHA_1998</name>
</gene>
<dbReference type="InterPro" id="IPR040156">
    <property type="entry name" value="ETF-QO"/>
</dbReference>
<keyword evidence="7" id="KW-0809">Transit peptide</keyword>
<evidence type="ECO:0000256" key="8">
    <source>
        <dbReference type="ARBA" id="ARBA00022982"/>
    </source>
</evidence>
<protein>
    <recommendedName>
        <fullName evidence="14">Electron transfer flavoprotein-ubiquinone oxidoreductase</fullName>
        <shortName evidence="14">ETF-QO</shortName>
        <ecNumber evidence="14">1.5.5.1</ecNumber>
    </recommendedName>
</protein>
<evidence type="ECO:0000256" key="11">
    <source>
        <dbReference type="ARBA" id="ARBA00023014"/>
    </source>
</evidence>
<dbReference type="GO" id="GO:0004174">
    <property type="term" value="F:electron-transferring-flavoprotein dehydrogenase activity"/>
    <property type="evidence" value="ECO:0007669"/>
    <property type="project" value="UniProtKB-UniRule"/>
</dbReference>
<evidence type="ECO:0000256" key="7">
    <source>
        <dbReference type="ARBA" id="ARBA00022946"/>
    </source>
</evidence>
<evidence type="ECO:0000256" key="3">
    <source>
        <dbReference type="ARBA" id="ARBA00022448"/>
    </source>
</evidence>
<dbReference type="GO" id="GO:0016020">
    <property type="term" value="C:membrane"/>
    <property type="evidence" value="ECO:0007669"/>
    <property type="project" value="UniProtKB-SubCell"/>
</dbReference>
<evidence type="ECO:0000256" key="4">
    <source>
        <dbReference type="ARBA" id="ARBA00022630"/>
    </source>
</evidence>
<dbReference type="PANTHER" id="PTHR10617:SF107">
    <property type="entry name" value="ELECTRON TRANSFER FLAVOPROTEIN-UBIQUINONE OXIDOREDUCTASE, MITOCHONDRIAL"/>
    <property type="match status" value="1"/>
</dbReference>